<evidence type="ECO:0000313" key="3">
    <source>
        <dbReference type="Proteomes" id="UP001161247"/>
    </source>
</evidence>
<sequence length="221" mass="25358">MEWKAHHSVVNPHWDNRRSYVVEGEEVTEGLPLPPLVSKENCDTHQRSRKVREQESRLSVHFRTRILYADILNNIYHTIDEYRTNYPTRDSPLNTMIDKVLSDSFTASTIGPDALSTMSSQRLVESQLTLSQQPQPPQKKGPQKNIGGGRKIRIPQPLKADYGQSITDRRIVPYRDSMIVDEEEGQEEEKSDKERKEESEEEATPPPKESSQKNESMSDGL</sequence>
<feature type="compositionally biased region" description="Basic and acidic residues" evidence="1">
    <location>
        <begin position="188"/>
        <end position="198"/>
    </location>
</feature>
<proteinExistence type="predicted"/>
<accession>A0AAV1DMS7</accession>
<keyword evidence="3" id="KW-1185">Reference proteome</keyword>
<organism evidence="2 3">
    <name type="scientific">Oldenlandia corymbosa var. corymbosa</name>
    <dbReference type="NCBI Taxonomy" id="529605"/>
    <lineage>
        <taxon>Eukaryota</taxon>
        <taxon>Viridiplantae</taxon>
        <taxon>Streptophyta</taxon>
        <taxon>Embryophyta</taxon>
        <taxon>Tracheophyta</taxon>
        <taxon>Spermatophyta</taxon>
        <taxon>Magnoliopsida</taxon>
        <taxon>eudicotyledons</taxon>
        <taxon>Gunneridae</taxon>
        <taxon>Pentapetalae</taxon>
        <taxon>asterids</taxon>
        <taxon>lamiids</taxon>
        <taxon>Gentianales</taxon>
        <taxon>Rubiaceae</taxon>
        <taxon>Rubioideae</taxon>
        <taxon>Spermacoceae</taxon>
        <taxon>Hedyotis-Oldenlandia complex</taxon>
        <taxon>Oldenlandia</taxon>
    </lineage>
</organism>
<dbReference type="EMBL" id="OX459123">
    <property type="protein sequence ID" value="CAI9108330.1"/>
    <property type="molecule type" value="Genomic_DNA"/>
</dbReference>
<gene>
    <name evidence="2" type="ORF">OLC1_LOCUS16433</name>
</gene>
<name>A0AAV1DMS7_OLDCO</name>
<feature type="compositionally biased region" description="Polar residues" evidence="1">
    <location>
        <begin position="119"/>
        <end position="131"/>
    </location>
</feature>
<evidence type="ECO:0000256" key="1">
    <source>
        <dbReference type="SAM" id="MobiDB-lite"/>
    </source>
</evidence>
<dbReference type="AlphaFoldDB" id="A0AAV1DMS7"/>
<dbReference type="Proteomes" id="UP001161247">
    <property type="component" value="Chromosome 6"/>
</dbReference>
<feature type="region of interest" description="Disordered" evidence="1">
    <location>
        <begin position="119"/>
        <end position="221"/>
    </location>
</feature>
<protein>
    <submittedName>
        <fullName evidence="2">OLC1v1007900C1</fullName>
    </submittedName>
</protein>
<reference evidence="2" key="1">
    <citation type="submission" date="2023-03" db="EMBL/GenBank/DDBJ databases">
        <authorList>
            <person name="Julca I."/>
        </authorList>
    </citation>
    <scope>NUCLEOTIDE SEQUENCE</scope>
</reference>
<evidence type="ECO:0000313" key="2">
    <source>
        <dbReference type="EMBL" id="CAI9108330.1"/>
    </source>
</evidence>